<accession>A0ACD5C525</accession>
<gene>
    <name evidence="1" type="ORF">AACH28_05510</name>
</gene>
<name>A0ACD5C525_9SPHI</name>
<protein>
    <submittedName>
        <fullName evidence="1">Response regulator</fullName>
    </submittedName>
</protein>
<organism evidence="1 2">
    <name type="scientific">Sphingobacterium thalpophilum</name>
    <dbReference type="NCBI Taxonomy" id="259"/>
    <lineage>
        <taxon>Bacteria</taxon>
        <taxon>Pseudomonadati</taxon>
        <taxon>Bacteroidota</taxon>
        <taxon>Sphingobacteriia</taxon>
        <taxon>Sphingobacteriales</taxon>
        <taxon>Sphingobacteriaceae</taxon>
        <taxon>Sphingobacterium</taxon>
    </lineage>
</organism>
<evidence type="ECO:0000313" key="2">
    <source>
        <dbReference type="Proteomes" id="UP001485301"/>
    </source>
</evidence>
<sequence>MDNKRLILIIDDEPYNIFALKLVLKSKGYAVLSSASLAEGLEILHQHKNINIVLMDMMMPEIDGYEGIARIRGASEIFNDVTIIAVTAQAMSGDREKCLSAGADGYISKPIDIDELIPLIEKF</sequence>
<evidence type="ECO:0000313" key="1">
    <source>
        <dbReference type="EMBL" id="WZN56994.1"/>
    </source>
</evidence>
<dbReference type="EMBL" id="CP151087">
    <property type="protein sequence ID" value="WZN56994.1"/>
    <property type="molecule type" value="Genomic_DNA"/>
</dbReference>
<keyword evidence="2" id="KW-1185">Reference proteome</keyword>
<dbReference type="Proteomes" id="UP001485301">
    <property type="component" value="Chromosome"/>
</dbReference>
<proteinExistence type="predicted"/>
<reference evidence="1" key="1">
    <citation type="submission" date="2024-04" db="EMBL/GenBank/DDBJ databases">
        <title>Complete genome sequence of Sphingobacterium thalpophiium BAA-1094.</title>
        <authorList>
            <person name="Adaikpoh B.I."/>
        </authorList>
    </citation>
    <scope>NUCLEOTIDE SEQUENCE</scope>
    <source>
        <strain evidence="1">BAA-1094</strain>
    </source>
</reference>